<keyword evidence="1" id="KW-0238">DNA-binding</keyword>
<comment type="caution">
    <text evidence="1">The sequence shown here is derived from an EMBL/GenBank/DDBJ whole genome shotgun (WGS) entry which is preliminary data.</text>
</comment>
<evidence type="ECO:0000313" key="1">
    <source>
        <dbReference type="EMBL" id="MCP2365759.1"/>
    </source>
</evidence>
<accession>A0A9X2GUH1</accession>
<organism evidence="1 2">
    <name type="scientific">Nonomuraea thailandensis</name>
    <dbReference type="NCBI Taxonomy" id="1188745"/>
    <lineage>
        <taxon>Bacteria</taxon>
        <taxon>Bacillati</taxon>
        <taxon>Actinomycetota</taxon>
        <taxon>Actinomycetes</taxon>
        <taxon>Streptosporangiales</taxon>
        <taxon>Streptosporangiaceae</taxon>
        <taxon>Nonomuraea</taxon>
    </lineage>
</organism>
<keyword evidence="2" id="KW-1185">Reference proteome</keyword>
<dbReference type="AlphaFoldDB" id="A0A9X2GUH1"/>
<proteinExistence type="predicted"/>
<dbReference type="GO" id="GO:0003677">
    <property type="term" value="F:DNA binding"/>
    <property type="evidence" value="ECO:0007669"/>
    <property type="project" value="UniProtKB-KW"/>
</dbReference>
<sequence length="86" mass="9551">MVIPAADLPEDATMPPKELMQLVGVRARATLWHWDRKGIGPTKYVINARTIRYSRSEVRAWLLDGAKRVPRDRTARAGLGGDVALA</sequence>
<dbReference type="InterPro" id="IPR009061">
    <property type="entry name" value="DNA-bd_dom_put_sf"/>
</dbReference>
<dbReference type="EMBL" id="JAMZEB010000004">
    <property type="protein sequence ID" value="MCP2365759.1"/>
    <property type="molecule type" value="Genomic_DNA"/>
</dbReference>
<reference evidence="1" key="1">
    <citation type="submission" date="2022-06" db="EMBL/GenBank/DDBJ databases">
        <title>Sequencing the genomes of 1000 actinobacteria strains.</title>
        <authorList>
            <person name="Klenk H.-P."/>
        </authorList>
    </citation>
    <scope>NUCLEOTIDE SEQUENCE</scope>
    <source>
        <strain evidence="1">DSM 46694</strain>
    </source>
</reference>
<dbReference type="RefSeq" id="WP_345694386.1">
    <property type="nucleotide sequence ID" value="NZ_BAABKA010000019.1"/>
</dbReference>
<name>A0A9X2GUH1_9ACTN</name>
<gene>
    <name evidence="1" type="ORF">HD597_012863</name>
</gene>
<protein>
    <submittedName>
        <fullName evidence="1">DNA-binding transcriptional regulator AlpA</fullName>
    </submittedName>
</protein>
<dbReference type="SUPFAM" id="SSF46955">
    <property type="entry name" value="Putative DNA-binding domain"/>
    <property type="match status" value="1"/>
</dbReference>
<evidence type="ECO:0000313" key="2">
    <source>
        <dbReference type="Proteomes" id="UP001139648"/>
    </source>
</evidence>
<dbReference type="Proteomes" id="UP001139648">
    <property type="component" value="Unassembled WGS sequence"/>
</dbReference>